<evidence type="ECO:0000313" key="12">
    <source>
        <dbReference type="Proteomes" id="UP000007879"/>
    </source>
</evidence>
<accession>A0A1X7VN30</accession>
<evidence type="ECO:0000256" key="7">
    <source>
        <dbReference type="ARBA" id="ARBA00023145"/>
    </source>
</evidence>
<dbReference type="GO" id="GO:0004298">
    <property type="term" value="F:threonine-type endopeptidase activity"/>
    <property type="evidence" value="ECO:0007669"/>
    <property type="project" value="UniProtKB-KW"/>
</dbReference>
<keyword evidence="4" id="KW-0888">Threonine protease</keyword>
<dbReference type="InParanoid" id="A0A1X7VN30"/>
<keyword evidence="6 10" id="KW-0647">Proteasome</keyword>
<dbReference type="PRINTS" id="PR00141">
    <property type="entry name" value="PROTEASOME"/>
</dbReference>
<dbReference type="PANTHER" id="PTHR32194:SF0">
    <property type="entry name" value="ATP-DEPENDENT PROTEASE SUBUNIT HSLV"/>
    <property type="match status" value="1"/>
</dbReference>
<gene>
    <name evidence="11" type="primary">100632145</name>
</gene>
<dbReference type="InterPro" id="IPR001353">
    <property type="entry name" value="Proteasome_sua/b"/>
</dbReference>
<dbReference type="PROSITE" id="PS00854">
    <property type="entry name" value="PROTEASOME_BETA_1"/>
    <property type="match status" value="1"/>
</dbReference>
<dbReference type="STRING" id="400682.A0A1X7VN30"/>
<dbReference type="FunFam" id="3.60.20.10:FF:000010">
    <property type="entry name" value="Proteasome subunit beta type-1"/>
    <property type="match status" value="1"/>
</dbReference>
<keyword evidence="3" id="KW-0645">Protease</keyword>
<dbReference type="InterPro" id="IPR029055">
    <property type="entry name" value="Ntn_hydrolases_N"/>
</dbReference>
<dbReference type="GO" id="GO:0005634">
    <property type="term" value="C:nucleus"/>
    <property type="evidence" value="ECO:0007669"/>
    <property type="project" value="UniProtKB-SubCell"/>
</dbReference>
<dbReference type="InterPro" id="IPR000243">
    <property type="entry name" value="Pept_T1A_subB"/>
</dbReference>
<organism evidence="11">
    <name type="scientific">Amphimedon queenslandica</name>
    <name type="common">Sponge</name>
    <dbReference type="NCBI Taxonomy" id="400682"/>
    <lineage>
        <taxon>Eukaryota</taxon>
        <taxon>Metazoa</taxon>
        <taxon>Porifera</taxon>
        <taxon>Demospongiae</taxon>
        <taxon>Heteroscleromorpha</taxon>
        <taxon>Haplosclerida</taxon>
        <taxon>Niphatidae</taxon>
        <taxon>Amphimedon</taxon>
    </lineage>
</organism>
<evidence type="ECO:0000256" key="8">
    <source>
        <dbReference type="ARBA" id="ARBA00023242"/>
    </source>
</evidence>
<keyword evidence="2 10" id="KW-0963">Cytoplasm</keyword>
<feature type="active site" description="Nucleophile" evidence="9">
    <location>
        <position position="29"/>
    </location>
</feature>
<keyword evidence="7" id="KW-0865">Zymogen</keyword>
<dbReference type="InterPro" id="IPR016050">
    <property type="entry name" value="Proteasome_bsu_CS"/>
</dbReference>
<dbReference type="EnsemblMetazoa" id="XM_011411330.2">
    <property type="protein sequence ID" value="XP_011409632.1"/>
    <property type="gene ID" value="LOC100632145"/>
</dbReference>
<evidence type="ECO:0000256" key="2">
    <source>
        <dbReference type="ARBA" id="ARBA00022490"/>
    </source>
</evidence>
<dbReference type="GO" id="GO:0019774">
    <property type="term" value="C:proteasome core complex, beta-subunit complex"/>
    <property type="evidence" value="ECO:0007669"/>
    <property type="project" value="UniProtKB-ARBA"/>
</dbReference>
<dbReference type="EnsemblMetazoa" id="Aqu2.1.41477_001">
    <property type="protein sequence ID" value="Aqu2.1.41477_001"/>
    <property type="gene ID" value="Aqu2.1.41477"/>
</dbReference>
<keyword evidence="12" id="KW-1185">Reference proteome</keyword>
<proteinExistence type="inferred from homology"/>
<dbReference type="GO" id="GO:0005737">
    <property type="term" value="C:cytoplasm"/>
    <property type="evidence" value="ECO:0007669"/>
    <property type="project" value="UniProtKB-SubCell"/>
</dbReference>
<dbReference type="PANTHER" id="PTHR32194">
    <property type="entry name" value="METALLOPROTEASE TLDD"/>
    <property type="match status" value="1"/>
</dbReference>
<dbReference type="InterPro" id="IPR023333">
    <property type="entry name" value="Proteasome_suB-type"/>
</dbReference>
<protein>
    <recommendedName>
        <fullName evidence="10">Proteasome subunit beta</fullName>
    </recommendedName>
</protein>
<keyword evidence="8 10" id="KW-0539">Nucleus</keyword>
<dbReference type="GO" id="GO:0051603">
    <property type="term" value="P:proteolysis involved in protein catabolic process"/>
    <property type="evidence" value="ECO:0007669"/>
    <property type="project" value="InterPro"/>
</dbReference>
<comment type="catalytic activity">
    <reaction evidence="1">
        <text>Cleavage of peptide bonds with very broad specificity.</text>
        <dbReference type="EC" id="3.4.25.1"/>
    </reaction>
</comment>
<comment type="subcellular location">
    <subcellularLocation>
        <location evidence="10">Cytoplasm</location>
    </subcellularLocation>
    <subcellularLocation>
        <location evidence="10">Nucleus</location>
    </subcellularLocation>
</comment>
<dbReference type="KEGG" id="aqu:100632145"/>
<name>A0A1X7VN30_AMPQE</name>
<dbReference type="SUPFAM" id="SSF56235">
    <property type="entry name" value="N-terminal nucleophile aminohydrolases (Ntn hydrolases)"/>
    <property type="match status" value="1"/>
</dbReference>
<comment type="similarity">
    <text evidence="10">Belongs to the peptidase T1B family.</text>
</comment>
<comment type="subunit">
    <text evidence="10">Component of the proteasome complex.</text>
</comment>
<comment type="function">
    <text evidence="10">Component of the proteasome, a multicatalytic proteinase complex which is characterized by its ability to cleave peptides with Arg, Phe, Tyr, Leu, and Glu adjacent to the leaving group at neutral or slightly basic pH. The proteasome has an ATP-dependent proteolytic activity.</text>
</comment>
<dbReference type="OrthoDB" id="7854943at2759"/>
<dbReference type="Proteomes" id="UP000007879">
    <property type="component" value="Unassembled WGS sequence"/>
</dbReference>
<evidence type="ECO:0000256" key="9">
    <source>
        <dbReference type="PIRSR" id="PIRSR600243-1"/>
    </source>
</evidence>
<sequence length="229" mass="24620">MAAPVVMPYADPSAHHVSLGLDQPVSTGTTIMAVEYDGGVIIGADSRTTSGSYIVNRVTDKLTPITDRIFCCRSGSAADTQAIADAVKYNLQLLSIELNEAPLVKTAAHFFRQYCYKYRDNCTAGILCAGWDKRSGGQVYSIPLGGMCIRQPFAIGGSGSTYLYGYCDAHFKTGMNKEESIEFVKNSVALAISRDGSSGGVVRIAVISEDGVERLLFTGKDIPQYNTDM</sequence>
<evidence type="ECO:0000256" key="1">
    <source>
        <dbReference type="ARBA" id="ARBA00001198"/>
    </source>
</evidence>
<reference evidence="12" key="1">
    <citation type="journal article" date="2010" name="Nature">
        <title>The Amphimedon queenslandica genome and the evolution of animal complexity.</title>
        <authorList>
            <person name="Srivastava M."/>
            <person name="Simakov O."/>
            <person name="Chapman J."/>
            <person name="Fahey B."/>
            <person name="Gauthier M.E."/>
            <person name="Mitros T."/>
            <person name="Richards G.S."/>
            <person name="Conaco C."/>
            <person name="Dacre M."/>
            <person name="Hellsten U."/>
            <person name="Larroux C."/>
            <person name="Putnam N.H."/>
            <person name="Stanke M."/>
            <person name="Adamska M."/>
            <person name="Darling A."/>
            <person name="Degnan S.M."/>
            <person name="Oakley T.H."/>
            <person name="Plachetzki D.C."/>
            <person name="Zhai Y."/>
            <person name="Adamski M."/>
            <person name="Calcino A."/>
            <person name="Cummins S.F."/>
            <person name="Goodstein D.M."/>
            <person name="Harris C."/>
            <person name="Jackson D.J."/>
            <person name="Leys S.P."/>
            <person name="Shu S."/>
            <person name="Woodcroft B.J."/>
            <person name="Vervoort M."/>
            <person name="Kosik K.S."/>
            <person name="Manning G."/>
            <person name="Degnan B.M."/>
            <person name="Rokhsar D.S."/>
        </authorList>
    </citation>
    <scope>NUCLEOTIDE SEQUENCE [LARGE SCALE GENOMIC DNA]</scope>
</reference>
<reference evidence="11" key="2">
    <citation type="submission" date="2017-05" db="UniProtKB">
        <authorList>
            <consortium name="EnsemblMetazoa"/>
        </authorList>
    </citation>
    <scope>IDENTIFICATION</scope>
</reference>
<keyword evidence="5" id="KW-0378">Hydrolase</keyword>
<evidence type="ECO:0000256" key="5">
    <source>
        <dbReference type="ARBA" id="ARBA00022801"/>
    </source>
</evidence>
<dbReference type="Pfam" id="PF00227">
    <property type="entry name" value="Proteasome"/>
    <property type="match status" value="1"/>
</dbReference>
<dbReference type="Gene3D" id="3.60.20.10">
    <property type="entry name" value="Glutamine Phosphoribosylpyrophosphate, subunit 1, domain 1"/>
    <property type="match status" value="1"/>
</dbReference>
<evidence type="ECO:0000313" key="11">
    <source>
        <dbReference type="EnsemblMetazoa" id="Aqu2.1.41477_001"/>
    </source>
</evidence>
<dbReference type="AlphaFoldDB" id="A0A1X7VN30"/>
<dbReference type="PROSITE" id="PS51476">
    <property type="entry name" value="PROTEASOME_BETA_2"/>
    <property type="match status" value="1"/>
</dbReference>
<evidence type="ECO:0000256" key="4">
    <source>
        <dbReference type="ARBA" id="ARBA00022698"/>
    </source>
</evidence>
<evidence type="ECO:0000256" key="10">
    <source>
        <dbReference type="RuleBase" id="RU004203"/>
    </source>
</evidence>
<evidence type="ECO:0000256" key="3">
    <source>
        <dbReference type="ARBA" id="ARBA00022670"/>
    </source>
</evidence>
<dbReference type="eggNOG" id="KOG0174">
    <property type="taxonomic scope" value="Eukaryota"/>
</dbReference>
<dbReference type="CDD" id="cd03762">
    <property type="entry name" value="proteasome_beta_type_6"/>
    <property type="match status" value="1"/>
</dbReference>
<evidence type="ECO:0000256" key="6">
    <source>
        <dbReference type="ARBA" id="ARBA00022942"/>
    </source>
</evidence>